<organism evidence="2 3">
    <name type="scientific">Golovinomyces cichoracearum</name>
    <dbReference type="NCBI Taxonomy" id="62708"/>
    <lineage>
        <taxon>Eukaryota</taxon>
        <taxon>Fungi</taxon>
        <taxon>Dikarya</taxon>
        <taxon>Ascomycota</taxon>
        <taxon>Pezizomycotina</taxon>
        <taxon>Leotiomycetes</taxon>
        <taxon>Erysiphales</taxon>
        <taxon>Erysiphaceae</taxon>
        <taxon>Golovinomyces</taxon>
    </lineage>
</organism>
<evidence type="ECO:0000256" key="1">
    <source>
        <dbReference type="SAM" id="MobiDB-lite"/>
    </source>
</evidence>
<feature type="compositionally biased region" description="Basic and acidic residues" evidence="1">
    <location>
        <begin position="268"/>
        <end position="283"/>
    </location>
</feature>
<dbReference type="PANTHER" id="PTHR31569:SF4">
    <property type="entry name" value="SWIM-TYPE DOMAIN-CONTAINING PROTEIN"/>
    <property type="match status" value="1"/>
</dbReference>
<sequence>MHVLARSRRHFPPPTRQWSSYARSSVFTEFLSQWKIVLAATSEEIYYQEVAKLKAIAPKEAYCYVERTRLVWKEMLVRFLVDKHLQFGYTVTSTIEGCYSSIKAFLRRSTYDLKDIYDRLLLFWAAQQSPIADSEAQDQLKPRHNTNHLMLINLIKHIHNYALQKLVPEIWKVPEHTTSYSCTIRVAYGLPCCHEVFKFLRAKSQLSKADIHRHWWFNRSQNLDANIRINIIDPRVIPTRGRPRGVLGGLSMETESSTRRHPSQFEHTIQEERREAFRVRGHDQGQNQVLPGQLKRKR</sequence>
<proteinExistence type="predicted"/>
<evidence type="ECO:0000313" key="2">
    <source>
        <dbReference type="EMBL" id="RKF58629.1"/>
    </source>
</evidence>
<gene>
    <name evidence="2" type="ORF">GcM3_180041</name>
</gene>
<keyword evidence="3" id="KW-1185">Reference proteome</keyword>
<accession>A0A420HML1</accession>
<dbReference type="InterPro" id="IPR052579">
    <property type="entry name" value="Zinc_finger_SWIM"/>
</dbReference>
<dbReference type="EMBL" id="MCBQ01018088">
    <property type="protein sequence ID" value="RKF58629.1"/>
    <property type="molecule type" value="Genomic_DNA"/>
</dbReference>
<name>A0A420HML1_9PEZI</name>
<dbReference type="PANTHER" id="PTHR31569">
    <property type="entry name" value="SWIM-TYPE DOMAIN-CONTAINING PROTEIN"/>
    <property type="match status" value="1"/>
</dbReference>
<protein>
    <submittedName>
        <fullName evidence="2">Uncharacterized protein</fullName>
    </submittedName>
</protein>
<comment type="caution">
    <text evidence="2">The sequence shown here is derived from an EMBL/GenBank/DDBJ whole genome shotgun (WGS) entry which is preliminary data.</text>
</comment>
<dbReference type="STRING" id="62708.A0A420HML1"/>
<evidence type="ECO:0000313" key="3">
    <source>
        <dbReference type="Proteomes" id="UP000283383"/>
    </source>
</evidence>
<reference evidence="2 3" key="1">
    <citation type="journal article" date="2018" name="BMC Genomics">
        <title>Comparative genome analyses reveal sequence features reflecting distinct modes of host-adaptation between dicot and monocot powdery mildew.</title>
        <authorList>
            <person name="Wu Y."/>
            <person name="Ma X."/>
            <person name="Pan Z."/>
            <person name="Kale S.D."/>
            <person name="Song Y."/>
            <person name="King H."/>
            <person name="Zhang Q."/>
            <person name="Presley C."/>
            <person name="Deng X."/>
            <person name="Wei C.I."/>
            <person name="Xiao S."/>
        </authorList>
    </citation>
    <scope>NUCLEOTIDE SEQUENCE [LARGE SCALE GENOMIC DNA]</scope>
    <source>
        <strain evidence="2">UMSG3</strain>
    </source>
</reference>
<feature type="region of interest" description="Disordered" evidence="1">
    <location>
        <begin position="243"/>
        <end position="298"/>
    </location>
</feature>
<dbReference type="AlphaFoldDB" id="A0A420HML1"/>
<dbReference type="Proteomes" id="UP000283383">
    <property type="component" value="Unassembled WGS sequence"/>
</dbReference>